<dbReference type="InterPro" id="IPR012434">
    <property type="entry name" value="DUF1631"/>
</dbReference>
<keyword evidence="20" id="KW-1278">Translocase</keyword>
<dbReference type="Gene3D" id="3.30.1300.30">
    <property type="entry name" value="GSPII I/J protein-like"/>
    <property type="match status" value="2"/>
</dbReference>
<dbReference type="SMART" id="SM00382">
    <property type="entry name" value="AAA"/>
    <property type="match status" value="1"/>
</dbReference>
<dbReference type="CDD" id="cd01129">
    <property type="entry name" value="PulE-GspE-like"/>
    <property type="match status" value="1"/>
</dbReference>
<dbReference type="Gene3D" id="3.30.420.380">
    <property type="match status" value="1"/>
</dbReference>
<evidence type="ECO:0000256" key="2">
    <source>
        <dbReference type="ARBA" id="ARBA00003288"/>
    </source>
</evidence>
<comment type="similarity">
    <text evidence="5">Belongs to the GSP K family.</text>
</comment>
<name>A0A812Q3W0_9DINO</name>
<dbReference type="GO" id="GO:0009306">
    <property type="term" value="P:protein secretion"/>
    <property type="evidence" value="ECO:0007669"/>
    <property type="project" value="InterPro"/>
</dbReference>
<evidence type="ECO:0000256" key="20">
    <source>
        <dbReference type="ARBA" id="ARBA00022967"/>
    </source>
</evidence>
<dbReference type="Pfam" id="PF12693">
    <property type="entry name" value="GspL_C"/>
    <property type="match status" value="1"/>
</dbReference>
<dbReference type="NCBIfam" id="TIGR01707">
    <property type="entry name" value="gspI"/>
    <property type="match status" value="1"/>
</dbReference>
<evidence type="ECO:0000256" key="8">
    <source>
        <dbReference type="ARBA" id="ARBA00020042"/>
    </source>
</evidence>
<feature type="transmembrane region" description="Helical" evidence="27">
    <location>
        <begin position="1142"/>
        <end position="1164"/>
    </location>
</feature>
<evidence type="ECO:0000313" key="29">
    <source>
        <dbReference type="EMBL" id="CAE7367056.1"/>
    </source>
</evidence>
<dbReference type="Pfam" id="PF07963">
    <property type="entry name" value="N_methyl"/>
    <property type="match status" value="1"/>
</dbReference>
<feature type="domain" description="Bacterial type II secretion system protein E" evidence="28">
    <location>
        <begin position="346"/>
        <end position="360"/>
    </location>
</feature>
<dbReference type="InterPro" id="IPR013545">
    <property type="entry name" value="T2SS_protein-GspG_C"/>
</dbReference>
<dbReference type="InterPro" id="IPR045584">
    <property type="entry name" value="Pilin-like"/>
</dbReference>
<evidence type="ECO:0000259" key="28">
    <source>
        <dbReference type="PROSITE" id="PS00662"/>
    </source>
</evidence>
<dbReference type="CDD" id="cd24017">
    <property type="entry name" value="ASKHA_T2SSL_N"/>
    <property type="match status" value="1"/>
</dbReference>
<keyword evidence="16" id="KW-0547">Nucleotide-binding</keyword>
<dbReference type="EMBL" id="CAJNJA010015696">
    <property type="protein sequence ID" value="CAE7367056.1"/>
    <property type="molecule type" value="Genomic_DNA"/>
</dbReference>
<dbReference type="FunFam" id="1.20.81.30:FF:000001">
    <property type="entry name" value="Type II secretion system protein F"/>
    <property type="match status" value="2"/>
</dbReference>
<accession>A0A812Q3W0</accession>
<dbReference type="FunFam" id="3.40.50.300:FF:000398">
    <property type="entry name" value="Type IV pilus assembly ATPase PilB"/>
    <property type="match status" value="1"/>
</dbReference>
<keyword evidence="19" id="KW-0653">Protein transport</keyword>
<dbReference type="InterPro" id="IPR013369">
    <property type="entry name" value="T2SS_GspE"/>
</dbReference>
<dbReference type="GO" id="GO:0005886">
    <property type="term" value="C:plasma membrane"/>
    <property type="evidence" value="ECO:0007669"/>
    <property type="project" value="UniProtKB-SubCell"/>
</dbReference>
<dbReference type="EC" id="7.4.2.8" evidence="23"/>
<evidence type="ECO:0000256" key="12">
    <source>
        <dbReference type="ARBA" id="ARBA00022481"/>
    </source>
</evidence>
<evidence type="ECO:0000256" key="17">
    <source>
        <dbReference type="ARBA" id="ARBA00022833"/>
    </source>
</evidence>
<dbReference type="InterPro" id="IPR024230">
    <property type="entry name" value="GspL_cyto_dom"/>
</dbReference>
<dbReference type="Pfam" id="PF07793">
    <property type="entry name" value="DUF1631"/>
    <property type="match status" value="1"/>
</dbReference>
<keyword evidence="12" id="KW-0488">Methylation</keyword>
<evidence type="ECO:0000256" key="6">
    <source>
        <dbReference type="ARBA" id="ARBA00009984"/>
    </source>
</evidence>
<evidence type="ECO:0000256" key="26">
    <source>
        <dbReference type="ARBA" id="ARBA00047206"/>
    </source>
</evidence>
<dbReference type="GO" id="GO:0008564">
    <property type="term" value="F:protein-exporting ATPase activity"/>
    <property type="evidence" value="ECO:0007669"/>
    <property type="project" value="UniProtKB-EC"/>
</dbReference>
<dbReference type="InterPro" id="IPR054757">
    <property type="entry name" value="GSPE_N1E"/>
</dbReference>
<dbReference type="Gene3D" id="3.40.50.300">
    <property type="entry name" value="P-loop containing nucleotide triphosphate hydrolases"/>
    <property type="match status" value="1"/>
</dbReference>
<dbReference type="GO" id="GO:0016887">
    <property type="term" value="F:ATP hydrolysis activity"/>
    <property type="evidence" value="ECO:0007669"/>
    <property type="project" value="TreeGrafter"/>
</dbReference>
<evidence type="ECO:0000256" key="14">
    <source>
        <dbReference type="ARBA" id="ARBA00022692"/>
    </source>
</evidence>
<feature type="transmembrane region" description="Helical" evidence="27">
    <location>
        <begin position="683"/>
        <end position="704"/>
    </location>
</feature>
<dbReference type="InterPro" id="IPR010052">
    <property type="entry name" value="T2SS_protein-GspI"/>
</dbReference>
<evidence type="ECO:0000256" key="11">
    <source>
        <dbReference type="ARBA" id="ARBA00022475"/>
    </source>
</evidence>
<dbReference type="Gene3D" id="3.10.610.10">
    <property type="entry name" value="GSPII I/J protein-like"/>
    <property type="match status" value="1"/>
</dbReference>
<proteinExistence type="inferred from homology"/>
<dbReference type="NCBIfam" id="TIGR01711">
    <property type="entry name" value="gspJ"/>
    <property type="match status" value="1"/>
</dbReference>
<evidence type="ECO:0000256" key="24">
    <source>
        <dbReference type="ARBA" id="ARBA00031283"/>
    </source>
</evidence>
<dbReference type="InterPro" id="IPR005628">
    <property type="entry name" value="GspK"/>
</dbReference>
<comment type="cofactor">
    <cofactor evidence="1">
        <name>Zn(2+)</name>
        <dbReference type="ChEBI" id="CHEBI:29105"/>
    </cofactor>
</comment>
<dbReference type="Gene3D" id="3.30.450.90">
    <property type="match status" value="1"/>
</dbReference>
<dbReference type="InterPro" id="IPR038072">
    <property type="entry name" value="GspK_central_sf"/>
</dbReference>
<keyword evidence="15" id="KW-0479">Metal-binding</keyword>
<feature type="transmembrane region" description="Helical" evidence="27">
    <location>
        <begin position="2072"/>
        <end position="2090"/>
    </location>
</feature>
<evidence type="ECO:0000256" key="1">
    <source>
        <dbReference type="ARBA" id="ARBA00001947"/>
    </source>
</evidence>
<evidence type="ECO:0000256" key="18">
    <source>
        <dbReference type="ARBA" id="ARBA00022840"/>
    </source>
</evidence>
<dbReference type="SUPFAM" id="SSF53067">
    <property type="entry name" value="Actin-like ATPase domain"/>
    <property type="match status" value="1"/>
</dbReference>
<dbReference type="PANTHER" id="PTHR30258:SF27">
    <property type="entry name" value="BACTERIOPHAGE ADSORPTION PROTEIN B-RELATED"/>
    <property type="match status" value="1"/>
</dbReference>
<dbReference type="InterPro" id="IPR012902">
    <property type="entry name" value="N_methyl_site"/>
</dbReference>
<comment type="catalytic activity">
    <reaction evidence="25">
        <text>ATP + H2O + cellular proteinSide 1 = ADP + phosphate + cellular proteinSide 2.</text>
        <dbReference type="EC" id="7.4.2.8"/>
    </reaction>
</comment>
<evidence type="ECO:0000256" key="15">
    <source>
        <dbReference type="ARBA" id="ARBA00022723"/>
    </source>
</evidence>
<gene>
    <name evidence="29" type="primary">xcpR</name>
    <name evidence="29" type="ORF">SNEC2469_LOCUS9811</name>
</gene>
<dbReference type="NCBIfam" id="TIGR02532">
    <property type="entry name" value="IV_pilin_GFxxxE"/>
    <property type="match status" value="2"/>
</dbReference>
<dbReference type="InterPro" id="IPR007812">
    <property type="entry name" value="T2SS_protein-GspL"/>
</dbReference>
<dbReference type="InterPro" id="IPR043129">
    <property type="entry name" value="ATPase_NBD"/>
</dbReference>
<evidence type="ECO:0000256" key="21">
    <source>
        <dbReference type="ARBA" id="ARBA00022989"/>
    </source>
</evidence>
<dbReference type="InterPro" id="IPR007690">
    <property type="entry name" value="T2SS_GspM"/>
</dbReference>
<dbReference type="FunFam" id="3.30.450.90:FF:000001">
    <property type="entry name" value="Type II secretion system ATPase GspE"/>
    <property type="match status" value="1"/>
</dbReference>
<comment type="similarity">
    <text evidence="6">Belongs to the GSP G family.</text>
</comment>
<dbReference type="NCBIfam" id="TIGR01709">
    <property type="entry name" value="typeII_sec_gspL"/>
    <property type="match status" value="1"/>
</dbReference>
<dbReference type="SUPFAM" id="SSF52540">
    <property type="entry name" value="P-loop containing nucleoside triphosphate hydrolases"/>
    <property type="match status" value="1"/>
</dbReference>
<comment type="similarity">
    <text evidence="7">Belongs to the GSP J family.</text>
</comment>
<dbReference type="GO" id="GO:0005524">
    <property type="term" value="F:ATP binding"/>
    <property type="evidence" value="ECO:0007669"/>
    <property type="project" value="UniProtKB-KW"/>
</dbReference>
<evidence type="ECO:0000256" key="10">
    <source>
        <dbReference type="ARBA" id="ARBA00022448"/>
    </source>
</evidence>
<dbReference type="Gene3D" id="3.30.700.10">
    <property type="entry name" value="Glycoprotein, Type 4 Pilin"/>
    <property type="match status" value="1"/>
</dbReference>
<dbReference type="SUPFAM" id="SSF54523">
    <property type="entry name" value="Pili subunits"/>
    <property type="match status" value="4"/>
</dbReference>
<dbReference type="NCBIfam" id="TIGR02533">
    <property type="entry name" value="type_II_gspE"/>
    <property type="match status" value="1"/>
</dbReference>
<dbReference type="InterPro" id="IPR010054">
    <property type="entry name" value="Type2_sec_GspG"/>
</dbReference>
<dbReference type="Pfam" id="PF04612">
    <property type="entry name" value="T2SSM"/>
    <property type="match status" value="1"/>
</dbReference>
<evidence type="ECO:0000256" key="19">
    <source>
        <dbReference type="ARBA" id="ARBA00022927"/>
    </source>
</evidence>
<evidence type="ECO:0000256" key="4">
    <source>
        <dbReference type="ARBA" id="ARBA00004429"/>
    </source>
</evidence>
<reference evidence="29" key="1">
    <citation type="submission" date="2021-02" db="EMBL/GenBank/DDBJ databases">
        <authorList>
            <person name="Dougan E. K."/>
            <person name="Rhodes N."/>
            <person name="Thang M."/>
            <person name="Chan C."/>
        </authorList>
    </citation>
    <scope>NUCLEOTIDE SEQUENCE</scope>
</reference>
<dbReference type="Gene3D" id="3.30.1360.100">
    <property type="entry name" value="General secretion pathway protein M, EpsM"/>
    <property type="match status" value="2"/>
</dbReference>
<dbReference type="SUPFAM" id="SSF103054">
    <property type="entry name" value="General secretion pathway protein M, EpsM"/>
    <property type="match status" value="1"/>
</dbReference>
<dbReference type="InterPro" id="IPR037257">
    <property type="entry name" value="T2SS_E_N_sf"/>
</dbReference>
<dbReference type="SUPFAM" id="SSF158544">
    <property type="entry name" value="GspK insert domain-like"/>
    <property type="match status" value="1"/>
</dbReference>
<evidence type="ECO:0000256" key="3">
    <source>
        <dbReference type="ARBA" id="ARBA00004377"/>
    </source>
</evidence>
<sequence>MTDAASSTTSAESTTMQAANELKPAVALEANTKISEITLLPFAFAKRFGIVITGTTLPGHKADVACKAQPALTTLAEVRRTAGKELTVRMVGAEEFEQLLSDTYSRDSSEARQMVEDLGDEMDLASLANSVPETEDLLEQEDDAPIIRLINALLAEAIREGASDVHIETFEKELCVRFRVDGVMREVVKPKRELAPLLVSRIKVMARLDIAEKRIPQDGRISLRIGGREVDVRVSTMPASSGERVVLRLLDKQAGRLRLENLGMAAEQLKILQSVVHKPHGIFLVTGPTGSGKTTTLYASLAELSAQTINILTVEDPIEYNLAGIGQTQVNTKADMTFARGLRAILRQDPDVVMVGEIRDLETAEIAIQASLTGHLVMSTLHTNTAIGAVTRMMDMGVEPFLLSSSLVGVLAQRLVRTLCEDCRVQRAATTAELQFLGEPRAVLYESTGCEACSHSGYRGRTGIYELVVVDDTIRQLIHDQVSEQELTGYARRTAPGIREDGKAKVLAGITTVQEVLRVTLEDCKQNKGVMEADSARQLRQMLRDKGLMPLEVAPATERHKRQTNSMGWNFSRRMSALDRVLFTRQLATLIASSLPIEEALSAVAQQTEKQHVSALILGIRSKVLEGHSLASSLREYTNSFSQLYCSSVAAGEQSGYLDRVLENLADYLERQFESTRNVEMALFYPVALLFLAFAIVGALMVYVIPDMISVIEDTGQSLPWFTVLLIAMTDTLRDYWWALLGGVAIIVLVIRWALSQPSIRISWDHKKFSLPLLGRIARSANAARYANTLSILTSAGVPLVEAMNIASEVVSNTWLRRRLAEATQTVSEGMSLRVALEQVGQFPPMLLHMVGSGEQSGELDAMLGRVATYQQAEVERIVSTVVKLFEPLMLLIMGKTRGFTLIEILVVVVILGILGAVVVPQILGRPDVARVQAAQTDIRSLSNALDVYRLDNFQYPSSEQGLEALVEKPSGFPEPKNYNPEGYVKKLPTDPWGSPYIYERGDNGFALYSLGADGQALRGYSERLALRIEFARDKALQSNREWGVFIDEEGVRFAEFDEINAIWNPRSEKPFNADPYDRNVEFDVSVEDLPGTLQAPEDPDEDIPQIVLFSSGETTPFEITILPIEWRRNMKANAGFTLLEMLLAVVVIAVVGITISTAIGGVANQTFSLERRTVAHWVGQNQLHRLRISLRNEAQVLPEGRDSTRVFMGGRDWEVRTAITATDSPVMRRVEVDVYEFLEGERLGPFDHSVAFVGRTRLNDIHRAMQIMQRDIMQLVDRPIRDQYGDPQRPLLIGTDGVIEFSRGGWRNPLQLPRAEVQRVGYLMQDNKLLRGYWPVLDRAQDTEPAYQTLLTDIEQLEFFALDASGNEYTFWPVPGANPSDPNTALSGILMRIEIPPFGVIERVWEALQYALGAETLARQALFQDFNTTGKDIDHNGEIWAQQTMPFELDEGGYLEAQLIDRQGCFNLNRLAGSEADVAAEQLKRMAQNLGINPQIADAWKDWIDTDLEISGFGAEDSDYLISQPPYRTPNQPVVDVSELYLLQNVDREQLALLLPHVCLLPETESSLNINTVNAQSLAALDESFTLSQIEPIVEADRAYQNVAEFIQAFADFAPAEARLKVTSEYFLLHAQAQAEPLSTDGDIDTDSTMVEGYDLGVEWLIKENDGSVRGTGVTDYRGLADIADPNIDWLKDPENTVVLLPSQFVLMVTCDVPGRSTAQIRRALPFAVEEFVATDIELMHIAHAGIKAGQPVRCNIVAHETMVNWLACFKSLGVNPGYFVADSQMLPSDSNSASVLFEGTTALVAAQDQAAIVDIDNLVFALNSLDVNEIAVINGELNPVDAGLLESNPNIVNVDMSPHGVLDYLADQFGSRSFINLLQGQYTPVRPKSAHAGKWQGVGALAAVWLLVAFVGMVAQGFWASAQADRLQEESFAIYKQAFPRESQPNTVDQLRRRMRAKLGQSGAAEENNAFVGLTAQFANVMTSSGRVDSLSYTQQREELTVEVLLDSFDDLESLKGKLAQAGIALEVVSSESEDAGVRIMSVMTSMTNGFRNSAIGRWFYGREQNEQTIIAAIAALVVIAILWAVVWKPVADWRYVETNRQQNAQQLVDWLRVNEQAAKQAASSSSNNRGSRALIPVITKAADAHNIKVNRLQPESNGVISVVLQQQSFNQIVQWIAQLNENNGVSVDRASFDSQDAPGYVNGRDTSMLDADKVFAAVHTQVTGELMQLMNGFYHNIEDGLFELAYTNQDQMQQRHLVELMRELRFRRKQLLRTFGKRVHNSSPAWLGPYEAGPELIEERMIANEMAAKCGAHFGPVLQTIAERTSHATARDVHRKDLPISPEAVSYHFVMSCRSVKFDKYSVATVQGLFQRFVLDRLGALYGRVNYELEEGGYRTAAEVGDRAMLSSA</sequence>
<dbReference type="InterPro" id="IPR018076">
    <property type="entry name" value="T2SS_GspF_dom"/>
</dbReference>
<protein>
    <recommendedName>
        <fullName evidence="8">Type II secretion system core protein G</fullName>
        <ecNumber evidence="23">7.4.2.8</ecNumber>
    </recommendedName>
    <alternativeName>
        <fullName evidence="26">General secretion pathway protein E</fullName>
    </alternativeName>
    <alternativeName>
        <fullName evidence="9">Type II secretion system protein J</fullName>
    </alternativeName>
    <alternativeName>
        <fullName evidence="24">Type II traffic warden ATPase</fullName>
    </alternativeName>
</protein>
<dbReference type="Pfam" id="PF21687">
    <property type="entry name" value="T2SSK_1st"/>
    <property type="match status" value="1"/>
</dbReference>
<dbReference type="InterPro" id="IPR027417">
    <property type="entry name" value="P-loop_NTPase"/>
</dbReference>
<dbReference type="Pfam" id="PF00437">
    <property type="entry name" value="T2SSE"/>
    <property type="match status" value="1"/>
</dbReference>
<comment type="function">
    <text evidence="2">ATPase component of the type II secretion system required for the energy-dependent secretion of extracellular factors such as proteases and toxins from the periplasm. Acts as a molecular motor to provide the energy that is required for assembly of the pseudopilus and the extrusion of substrates generated in the cytoplasm.</text>
</comment>
<dbReference type="InterPro" id="IPR025691">
    <property type="entry name" value="GspL_pp_dom"/>
</dbReference>
<evidence type="ECO:0000256" key="25">
    <source>
        <dbReference type="ARBA" id="ARBA00034006"/>
    </source>
</evidence>
<dbReference type="Gene3D" id="1.20.81.30">
    <property type="entry name" value="Type II secretion system (T2SS), domain F"/>
    <property type="match status" value="2"/>
</dbReference>
<keyword evidence="10" id="KW-0813">Transport</keyword>
<dbReference type="Pfam" id="PF00482">
    <property type="entry name" value="T2SSF"/>
    <property type="match status" value="2"/>
</dbReference>
<dbReference type="Pfam" id="PF22341">
    <property type="entry name" value="GSPE_N1E"/>
    <property type="match status" value="1"/>
</dbReference>
<comment type="subcellular location">
    <subcellularLocation>
        <location evidence="4">Cell inner membrane</location>
        <topology evidence="4">Multi-pass membrane protein</topology>
    </subcellularLocation>
    <subcellularLocation>
        <location evidence="3">Cell inner membrane</location>
        <topology evidence="3">Single-pass membrane protein</topology>
    </subcellularLocation>
</comment>
<dbReference type="Gene3D" id="3.55.40.10">
    <property type="entry name" value="minor pseudopilin epsh domain"/>
    <property type="match status" value="1"/>
</dbReference>
<dbReference type="InterPro" id="IPR023229">
    <property type="entry name" value="T2SS_M_periplasmic_sf"/>
</dbReference>
<dbReference type="Pfam" id="PF02501">
    <property type="entry name" value="T2SSI"/>
    <property type="match status" value="1"/>
</dbReference>
<dbReference type="Pfam" id="PF08334">
    <property type="entry name" value="T2SSG"/>
    <property type="match status" value="1"/>
</dbReference>
<evidence type="ECO:0000256" key="23">
    <source>
        <dbReference type="ARBA" id="ARBA00024382"/>
    </source>
</evidence>
<dbReference type="Gene3D" id="1.10.40.60">
    <property type="entry name" value="EpsJ-like"/>
    <property type="match status" value="2"/>
</dbReference>
<dbReference type="InterPro" id="IPR010055">
    <property type="entry name" value="T2SS_protein-GspJ"/>
</dbReference>
<evidence type="ECO:0000256" key="13">
    <source>
        <dbReference type="ARBA" id="ARBA00022519"/>
    </source>
</evidence>
<dbReference type="InterPro" id="IPR003593">
    <property type="entry name" value="AAA+_ATPase"/>
</dbReference>
<keyword evidence="22 27" id="KW-0472">Membrane</keyword>
<dbReference type="InterPro" id="IPR001482">
    <property type="entry name" value="T2SS/T4SS_dom"/>
</dbReference>
<feature type="transmembrane region" description="Helical" evidence="27">
    <location>
        <begin position="900"/>
        <end position="924"/>
    </location>
</feature>
<feature type="transmembrane region" description="Helical" evidence="27">
    <location>
        <begin position="736"/>
        <end position="755"/>
    </location>
</feature>
<evidence type="ECO:0000256" key="5">
    <source>
        <dbReference type="ARBA" id="ARBA00007246"/>
    </source>
</evidence>
<keyword evidence="18" id="KW-0067">ATP-binding</keyword>
<dbReference type="PANTHER" id="PTHR30258">
    <property type="entry name" value="TYPE II SECRETION SYSTEM PROTEIN GSPE-RELATED"/>
    <property type="match status" value="1"/>
</dbReference>
<keyword evidence="30" id="KW-1185">Reference proteome</keyword>
<dbReference type="NCBIfam" id="NF037980">
    <property type="entry name" value="T2SS_GspK"/>
    <property type="match status" value="1"/>
</dbReference>
<keyword evidence="21 27" id="KW-1133">Transmembrane helix</keyword>
<feature type="transmembrane region" description="Helical" evidence="27">
    <location>
        <begin position="1900"/>
        <end position="1921"/>
    </location>
</feature>
<organism evidence="29 30">
    <name type="scientific">Symbiodinium necroappetens</name>
    <dbReference type="NCBI Taxonomy" id="1628268"/>
    <lineage>
        <taxon>Eukaryota</taxon>
        <taxon>Sar</taxon>
        <taxon>Alveolata</taxon>
        <taxon>Dinophyceae</taxon>
        <taxon>Suessiales</taxon>
        <taxon>Symbiodiniaceae</taxon>
        <taxon>Symbiodinium</taxon>
    </lineage>
</organism>
<dbReference type="NCBIfam" id="TIGR01710">
    <property type="entry name" value="typeII_sec_gspG"/>
    <property type="match status" value="1"/>
</dbReference>
<evidence type="ECO:0000256" key="27">
    <source>
        <dbReference type="SAM" id="Phobius"/>
    </source>
</evidence>
<dbReference type="InterPro" id="IPR042094">
    <property type="entry name" value="T2SS_GspF_sf"/>
</dbReference>
<dbReference type="PROSITE" id="PS00662">
    <property type="entry name" value="T2SP_E"/>
    <property type="match status" value="1"/>
</dbReference>
<evidence type="ECO:0000313" key="30">
    <source>
        <dbReference type="Proteomes" id="UP000601435"/>
    </source>
</evidence>
<evidence type="ECO:0000256" key="22">
    <source>
        <dbReference type="ARBA" id="ARBA00023136"/>
    </source>
</evidence>
<dbReference type="SUPFAM" id="SSF160246">
    <property type="entry name" value="EspE N-terminal domain-like"/>
    <property type="match status" value="1"/>
</dbReference>
<dbReference type="InterPro" id="IPR003413">
    <property type="entry name" value="T2SS_GspI_C"/>
</dbReference>
<keyword evidence="13" id="KW-0997">Cell inner membrane</keyword>
<keyword evidence="11" id="KW-1003">Cell membrane</keyword>
<keyword evidence="17" id="KW-0862">Zinc</keyword>
<dbReference type="InterPro" id="IPR000983">
    <property type="entry name" value="Bac_GSPG_pilin"/>
</dbReference>
<evidence type="ECO:0000256" key="7">
    <source>
        <dbReference type="ARBA" id="ARBA00011084"/>
    </source>
</evidence>
<dbReference type="Pfam" id="PF11612">
    <property type="entry name" value="T2SSJ"/>
    <property type="match status" value="1"/>
</dbReference>
<dbReference type="GO" id="GO:0046872">
    <property type="term" value="F:metal ion binding"/>
    <property type="evidence" value="ECO:0007669"/>
    <property type="project" value="UniProtKB-KW"/>
</dbReference>
<evidence type="ECO:0000256" key="16">
    <source>
        <dbReference type="ARBA" id="ARBA00022741"/>
    </source>
</evidence>
<dbReference type="OrthoDB" id="439827at2759"/>
<dbReference type="InterPro" id="IPR049031">
    <property type="entry name" value="T2SSK_SAM-like_1st"/>
</dbReference>
<dbReference type="Proteomes" id="UP000601435">
    <property type="component" value="Unassembled WGS sequence"/>
</dbReference>
<evidence type="ECO:0000256" key="9">
    <source>
        <dbReference type="ARBA" id="ARBA00021539"/>
    </source>
</evidence>
<keyword evidence="14 27" id="KW-0812">Transmembrane</keyword>
<dbReference type="PRINTS" id="PR00813">
    <property type="entry name" value="BCTERIALGSPG"/>
</dbReference>
<dbReference type="PROSITE" id="PS00409">
    <property type="entry name" value="PROKAR_NTER_METHYL"/>
    <property type="match status" value="2"/>
</dbReference>
<comment type="caution">
    <text evidence="29">The sequence shown here is derived from an EMBL/GenBank/DDBJ whole genome shotgun (WGS) entry which is preliminary data.</text>
</comment>
<dbReference type="Gene3D" id="3.30.300.160">
    <property type="entry name" value="Type II secretion system, protein E, N-terminal domain"/>
    <property type="match status" value="1"/>
</dbReference>
<dbReference type="Pfam" id="PF05134">
    <property type="entry name" value="T2SSL"/>
    <property type="match status" value="1"/>
</dbReference>